<evidence type="ECO:0000256" key="9">
    <source>
        <dbReference type="ARBA" id="ARBA00023163"/>
    </source>
</evidence>
<dbReference type="FunFam" id="2.170.150.80:FF:000002">
    <property type="entry name" value="Nac domain-containing protein 86"/>
    <property type="match status" value="1"/>
</dbReference>
<proteinExistence type="predicted"/>
<evidence type="ECO:0000256" key="4">
    <source>
        <dbReference type="ARBA" id="ARBA00022989"/>
    </source>
</evidence>
<protein>
    <recommendedName>
        <fullName evidence="12">NAC domain-containing protein</fullName>
    </recommendedName>
</protein>
<evidence type="ECO:0000313" key="14">
    <source>
        <dbReference type="Proteomes" id="UP000631114"/>
    </source>
</evidence>
<gene>
    <name evidence="13" type="ORF">IFM89_026354</name>
</gene>
<comment type="caution">
    <text evidence="13">The sequence shown here is derived from an EMBL/GenBank/DDBJ whole genome shotgun (WGS) entry which is preliminary data.</text>
</comment>
<keyword evidence="4" id="KW-1133">Transmembrane helix</keyword>
<accession>A0A835HMC2</accession>
<organism evidence="13 14">
    <name type="scientific">Coptis chinensis</name>
    <dbReference type="NCBI Taxonomy" id="261450"/>
    <lineage>
        <taxon>Eukaryota</taxon>
        <taxon>Viridiplantae</taxon>
        <taxon>Streptophyta</taxon>
        <taxon>Embryophyta</taxon>
        <taxon>Tracheophyta</taxon>
        <taxon>Spermatophyta</taxon>
        <taxon>Magnoliopsida</taxon>
        <taxon>Ranunculales</taxon>
        <taxon>Ranunculaceae</taxon>
        <taxon>Coptidoideae</taxon>
        <taxon>Coptis</taxon>
    </lineage>
</organism>
<dbReference type="SUPFAM" id="SSF101941">
    <property type="entry name" value="NAC domain"/>
    <property type="match status" value="1"/>
</dbReference>
<dbReference type="PANTHER" id="PTHR31744:SF216">
    <property type="entry name" value="NAC TRANSCRIPTION FACTOR"/>
    <property type="match status" value="1"/>
</dbReference>
<keyword evidence="8" id="KW-0010">Activator</keyword>
<evidence type="ECO:0000256" key="2">
    <source>
        <dbReference type="ARBA" id="ARBA00004167"/>
    </source>
</evidence>
<keyword evidence="6" id="KW-0238">DNA-binding</keyword>
<keyword evidence="3" id="KW-0812">Transmembrane</keyword>
<evidence type="ECO:0000256" key="1">
    <source>
        <dbReference type="ARBA" id="ARBA00004123"/>
    </source>
</evidence>
<dbReference type="GO" id="GO:0016020">
    <property type="term" value="C:membrane"/>
    <property type="evidence" value="ECO:0007669"/>
    <property type="project" value="UniProtKB-SubCell"/>
</dbReference>
<comment type="subcellular location">
    <subcellularLocation>
        <location evidence="2">Membrane</location>
        <topology evidence="2">Single-pass membrane protein</topology>
    </subcellularLocation>
    <subcellularLocation>
        <location evidence="1">Nucleus</location>
    </subcellularLocation>
</comment>
<dbReference type="EMBL" id="JADFTS010000006">
    <property type="protein sequence ID" value="KAF9602266.1"/>
    <property type="molecule type" value="Genomic_DNA"/>
</dbReference>
<dbReference type="GO" id="GO:0006355">
    <property type="term" value="P:regulation of DNA-templated transcription"/>
    <property type="evidence" value="ECO:0007669"/>
    <property type="project" value="InterPro"/>
</dbReference>
<dbReference type="GO" id="GO:0000976">
    <property type="term" value="F:transcription cis-regulatory region binding"/>
    <property type="evidence" value="ECO:0007669"/>
    <property type="project" value="UniProtKB-ARBA"/>
</dbReference>
<keyword evidence="9" id="KW-0804">Transcription</keyword>
<keyword evidence="10" id="KW-0539">Nucleus</keyword>
<dbReference type="OrthoDB" id="1929298at2759"/>
<evidence type="ECO:0000256" key="8">
    <source>
        <dbReference type="ARBA" id="ARBA00023159"/>
    </source>
</evidence>
<evidence type="ECO:0000256" key="3">
    <source>
        <dbReference type="ARBA" id="ARBA00022692"/>
    </source>
</evidence>
<sequence>MKITYSSCGGGGVNNNGNSGDGIEEDLFRDPKSWPPGFRFHPTDEELILYYLKRKICRRRLKLNVIKETDVYKWDPEELPGQSLLKSGDRQWYFFSPRDRKYPNGARSNRATRQGYWKATGKDRNITWNSRSVGIKKTLVFYRGRAPTGERTDWVMHEYTMDETELQKCKNVQDYYALYKVFKKSGPGPKNGEQYGAPFVEEEWDDDEEETKTPDKENQVRQVGNACGDNSLISQYKPLAVDLDDLFRQIASEADLDPLPNIGFACVPPQTGAHEETQSTMMGPSHGEPVYSEPLSCTHDKQHEAHSSFNATQSAGSYLPSCEAPEVTSISNVSEWILNDCEEVNYLEIDDLEGPLGFPNMVGANKSIFEEMDHLDAPDLFYDAAVFLENTGTIEQGSVSNLYMDTQSGGLSSQMPHQTSTPFYNGDKVSGQLWMHEQRRHVSAPSEPNHVAMAPPTSESVGVMHAVGSTDHLREERQNWGDNEDGDVDSWFTSAISAFLGSVPTRPALASENR</sequence>
<evidence type="ECO:0000256" key="7">
    <source>
        <dbReference type="ARBA" id="ARBA00023136"/>
    </source>
</evidence>
<dbReference type="PANTHER" id="PTHR31744">
    <property type="entry name" value="PROTEIN CUP-SHAPED COTYLEDON 2-RELATED"/>
    <property type="match status" value="1"/>
</dbReference>
<evidence type="ECO:0000256" key="10">
    <source>
        <dbReference type="ARBA" id="ARBA00023242"/>
    </source>
</evidence>
<evidence type="ECO:0000259" key="12">
    <source>
        <dbReference type="PROSITE" id="PS51005"/>
    </source>
</evidence>
<evidence type="ECO:0000313" key="13">
    <source>
        <dbReference type="EMBL" id="KAF9602266.1"/>
    </source>
</evidence>
<dbReference type="Pfam" id="PF02365">
    <property type="entry name" value="NAM"/>
    <property type="match status" value="1"/>
</dbReference>
<keyword evidence="7" id="KW-0472">Membrane</keyword>
<keyword evidence="14" id="KW-1185">Reference proteome</keyword>
<reference evidence="13 14" key="1">
    <citation type="submission" date="2020-10" db="EMBL/GenBank/DDBJ databases">
        <title>The Coptis chinensis genome and diversification of protoberbering-type alkaloids.</title>
        <authorList>
            <person name="Wang B."/>
            <person name="Shu S."/>
            <person name="Song C."/>
            <person name="Liu Y."/>
        </authorList>
    </citation>
    <scope>NUCLEOTIDE SEQUENCE [LARGE SCALE GENOMIC DNA]</scope>
    <source>
        <strain evidence="13">HL-2020</strain>
        <tissue evidence="13">Leaf</tissue>
    </source>
</reference>
<dbReference type="InterPro" id="IPR003441">
    <property type="entry name" value="NAC-dom"/>
</dbReference>
<evidence type="ECO:0000256" key="6">
    <source>
        <dbReference type="ARBA" id="ARBA00023125"/>
    </source>
</evidence>
<dbReference type="Proteomes" id="UP000631114">
    <property type="component" value="Unassembled WGS sequence"/>
</dbReference>
<dbReference type="Gene3D" id="2.170.150.80">
    <property type="entry name" value="NAC domain"/>
    <property type="match status" value="1"/>
</dbReference>
<keyword evidence="5" id="KW-0805">Transcription regulation</keyword>
<evidence type="ECO:0000256" key="11">
    <source>
        <dbReference type="SAM" id="MobiDB-lite"/>
    </source>
</evidence>
<feature type="domain" description="NAC" evidence="12">
    <location>
        <begin position="34"/>
        <end position="184"/>
    </location>
</feature>
<dbReference type="AlphaFoldDB" id="A0A835HMC2"/>
<evidence type="ECO:0000256" key="5">
    <source>
        <dbReference type="ARBA" id="ARBA00023015"/>
    </source>
</evidence>
<dbReference type="InterPro" id="IPR036093">
    <property type="entry name" value="NAC_dom_sf"/>
</dbReference>
<feature type="region of interest" description="Disordered" evidence="11">
    <location>
        <begin position="1"/>
        <end position="26"/>
    </location>
</feature>
<dbReference type="PROSITE" id="PS51005">
    <property type="entry name" value="NAC"/>
    <property type="match status" value="1"/>
</dbReference>
<dbReference type="GO" id="GO:0005634">
    <property type="term" value="C:nucleus"/>
    <property type="evidence" value="ECO:0007669"/>
    <property type="project" value="UniProtKB-SubCell"/>
</dbReference>
<name>A0A835HMC2_9MAGN</name>